<dbReference type="AlphaFoldDB" id="A0A8H6YH49"/>
<accession>A0A8H6YH49</accession>
<feature type="compositionally biased region" description="Low complexity" evidence="1">
    <location>
        <begin position="232"/>
        <end position="258"/>
    </location>
</feature>
<evidence type="ECO:0000256" key="1">
    <source>
        <dbReference type="SAM" id="MobiDB-lite"/>
    </source>
</evidence>
<feature type="region of interest" description="Disordered" evidence="1">
    <location>
        <begin position="22"/>
        <end position="48"/>
    </location>
</feature>
<feature type="compositionally biased region" description="Pro residues" evidence="1">
    <location>
        <begin position="28"/>
        <end position="38"/>
    </location>
</feature>
<dbReference type="OrthoDB" id="3063940at2759"/>
<proteinExistence type="predicted"/>
<protein>
    <submittedName>
        <fullName evidence="2">Uncharacterized protein</fullName>
    </submittedName>
</protein>
<gene>
    <name evidence="2" type="ORF">MSAN_01241900</name>
</gene>
<feature type="region of interest" description="Disordered" evidence="1">
    <location>
        <begin position="217"/>
        <end position="266"/>
    </location>
</feature>
<evidence type="ECO:0000313" key="2">
    <source>
        <dbReference type="EMBL" id="KAF7359012.1"/>
    </source>
</evidence>
<evidence type="ECO:0000313" key="3">
    <source>
        <dbReference type="Proteomes" id="UP000623467"/>
    </source>
</evidence>
<feature type="region of interest" description="Disordered" evidence="1">
    <location>
        <begin position="289"/>
        <end position="314"/>
    </location>
</feature>
<organism evidence="2 3">
    <name type="scientific">Mycena sanguinolenta</name>
    <dbReference type="NCBI Taxonomy" id="230812"/>
    <lineage>
        <taxon>Eukaryota</taxon>
        <taxon>Fungi</taxon>
        <taxon>Dikarya</taxon>
        <taxon>Basidiomycota</taxon>
        <taxon>Agaricomycotina</taxon>
        <taxon>Agaricomycetes</taxon>
        <taxon>Agaricomycetidae</taxon>
        <taxon>Agaricales</taxon>
        <taxon>Marasmiineae</taxon>
        <taxon>Mycenaceae</taxon>
        <taxon>Mycena</taxon>
    </lineage>
</organism>
<keyword evidence="3" id="KW-1185">Reference proteome</keyword>
<sequence>MSIVHRVMCEHRLSKVVDPEWLLHSSPRPRPGPPPSPYAPHHHTAHHHTVLQTANWGAPPSVGAQKPRLRLAVSLSVLTPGSGSSWDEKPRKFDPFADEPPVASTSQNTPPAPARGRALTPLSISTSAPAPTPTTPTVGRRRAPSFSAGSGTPLPPRVGGAAPLASLTKLTLASQRGYYSTASSSSSHHAHSTSAPSNYSPYSNAYSSSSHQYSYAPASGSLASAPSPPPSLTRSLPSSRAASPAPSASSSAVKSDAPTPFHARHYSTPDARARLLARTLLNRIHAVGRPRSCSSQLRASAQLSGSSKSKDGYENECGGRGYIPSRLSVCTMAA</sequence>
<comment type="caution">
    <text evidence="2">The sequence shown here is derived from an EMBL/GenBank/DDBJ whole genome shotgun (WGS) entry which is preliminary data.</text>
</comment>
<feature type="compositionally biased region" description="Basic and acidic residues" evidence="1">
    <location>
        <begin position="86"/>
        <end position="95"/>
    </location>
</feature>
<dbReference type="EMBL" id="JACAZH010000009">
    <property type="protein sequence ID" value="KAF7359012.1"/>
    <property type="molecule type" value="Genomic_DNA"/>
</dbReference>
<reference evidence="2" key="1">
    <citation type="submission" date="2020-05" db="EMBL/GenBank/DDBJ databases">
        <title>Mycena genomes resolve the evolution of fungal bioluminescence.</title>
        <authorList>
            <person name="Tsai I.J."/>
        </authorList>
    </citation>
    <scope>NUCLEOTIDE SEQUENCE</scope>
    <source>
        <strain evidence="2">160909Yilan</strain>
    </source>
</reference>
<name>A0A8H6YH49_9AGAR</name>
<feature type="compositionally biased region" description="Low complexity" evidence="1">
    <location>
        <begin position="120"/>
        <end position="129"/>
    </location>
</feature>
<feature type="region of interest" description="Disordered" evidence="1">
    <location>
        <begin position="78"/>
        <end position="160"/>
    </location>
</feature>
<dbReference type="Proteomes" id="UP000623467">
    <property type="component" value="Unassembled WGS sequence"/>
</dbReference>
<feature type="compositionally biased region" description="Polar residues" evidence="1">
    <location>
        <begin position="292"/>
        <end position="307"/>
    </location>
</feature>